<dbReference type="Pfam" id="PF00842">
    <property type="entry name" value="Ala_racemase_C"/>
    <property type="match status" value="1"/>
</dbReference>
<proteinExistence type="predicted"/>
<dbReference type="InterPro" id="IPR009006">
    <property type="entry name" value="Ala_racemase/Decarboxylase_C"/>
</dbReference>
<protein>
    <submittedName>
        <fullName evidence="7">Alanine racemase</fullName>
    </submittedName>
</protein>
<evidence type="ECO:0000256" key="1">
    <source>
        <dbReference type="ARBA" id="ARBA00001933"/>
    </source>
</evidence>
<dbReference type="InterPro" id="IPR000821">
    <property type="entry name" value="Ala_racemase"/>
</dbReference>
<gene>
    <name evidence="7" type="ORF">HPU229334_10250</name>
</gene>
<dbReference type="PRINTS" id="PR00992">
    <property type="entry name" value="ALARACEMASE"/>
</dbReference>
<dbReference type="Proteomes" id="UP000037997">
    <property type="component" value="Unassembled WGS sequence"/>
</dbReference>
<evidence type="ECO:0000256" key="5">
    <source>
        <dbReference type="PIRSR" id="PIRSR600821-52"/>
    </source>
</evidence>
<dbReference type="AlphaFoldDB" id="A0A0N0LTF3"/>
<feature type="binding site" evidence="5">
    <location>
        <position position="128"/>
    </location>
    <ligand>
        <name>substrate</name>
    </ligand>
</feature>
<feature type="domain" description="Alanine racemase C-terminal" evidence="6">
    <location>
        <begin position="246"/>
        <end position="358"/>
    </location>
</feature>
<name>A0A0N0LTF3_9HELI</name>
<dbReference type="Gene3D" id="2.40.37.10">
    <property type="entry name" value="Lyase, Ornithine Decarboxylase, Chain A, domain 1"/>
    <property type="match status" value="1"/>
</dbReference>
<dbReference type="InterPro" id="IPR011079">
    <property type="entry name" value="Ala_racemase_C"/>
</dbReference>
<dbReference type="GO" id="GO:0005829">
    <property type="term" value="C:cytosol"/>
    <property type="evidence" value="ECO:0007669"/>
    <property type="project" value="TreeGrafter"/>
</dbReference>
<feature type="modified residue" description="N6-(pyridoxal phosphate)lysine" evidence="4">
    <location>
        <position position="35"/>
    </location>
</feature>
<evidence type="ECO:0000256" key="2">
    <source>
        <dbReference type="ARBA" id="ARBA00022898"/>
    </source>
</evidence>
<evidence type="ECO:0000256" key="4">
    <source>
        <dbReference type="PIRSR" id="PIRSR600821-50"/>
    </source>
</evidence>
<comment type="caution">
    <text evidence="7">The sequence shown here is derived from an EMBL/GenBank/DDBJ whole genome shotgun (WGS) entry which is preliminary data.</text>
</comment>
<feature type="binding site" evidence="5">
    <location>
        <position position="313"/>
    </location>
    <ligand>
        <name>substrate</name>
    </ligand>
</feature>
<dbReference type="PATRIC" id="fig|35818.11.peg.2026"/>
<dbReference type="GO" id="GO:0008784">
    <property type="term" value="F:alanine racemase activity"/>
    <property type="evidence" value="ECO:0007669"/>
    <property type="project" value="InterPro"/>
</dbReference>
<evidence type="ECO:0000259" key="6">
    <source>
        <dbReference type="SMART" id="SM01005"/>
    </source>
</evidence>
<reference evidence="7 8" key="1">
    <citation type="submission" date="2014-06" db="EMBL/GenBank/DDBJ databases">
        <title>Helicobacter pullorum isolates in fresh chicken meat - phenotypic and genotypic features.</title>
        <authorList>
            <person name="Borges V."/>
            <person name="Santos A."/>
            <person name="Correia C.B."/>
            <person name="Saraiva M."/>
            <person name="Menard A."/>
            <person name="Vieira L."/>
            <person name="Sampaio D.A."/>
            <person name="Gomes J.P."/>
            <person name="Oleastro M."/>
        </authorList>
    </citation>
    <scope>NUCLEOTIDE SEQUENCE [LARGE SCALE GENOMIC DNA]</scope>
    <source>
        <strain evidence="7 8">229334/12</strain>
    </source>
</reference>
<dbReference type="Gene3D" id="3.20.20.10">
    <property type="entry name" value="Alanine racemase"/>
    <property type="match status" value="1"/>
</dbReference>
<dbReference type="PANTHER" id="PTHR30511:SF0">
    <property type="entry name" value="ALANINE RACEMASE, CATABOLIC-RELATED"/>
    <property type="match status" value="1"/>
</dbReference>
<dbReference type="PANTHER" id="PTHR30511">
    <property type="entry name" value="ALANINE RACEMASE"/>
    <property type="match status" value="1"/>
</dbReference>
<dbReference type="GO" id="GO:0006522">
    <property type="term" value="P:alanine metabolic process"/>
    <property type="evidence" value="ECO:0007669"/>
    <property type="project" value="InterPro"/>
</dbReference>
<accession>A0A0N0LTF3</accession>
<dbReference type="GO" id="GO:0030170">
    <property type="term" value="F:pyridoxal phosphate binding"/>
    <property type="evidence" value="ECO:0007669"/>
    <property type="project" value="TreeGrafter"/>
</dbReference>
<dbReference type="SMART" id="SM01005">
    <property type="entry name" value="Ala_racemase_C"/>
    <property type="match status" value="1"/>
</dbReference>
<dbReference type="InterPro" id="IPR029066">
    <property type="entry name" value="PLP-binding_barrel"/>
</dbReference>
<dbReference type="EMBL" id="JNOC01000057">
    <property type="protein sequence ID" value="KPH55139.1"/>
    <property type="molecule type" value="Genomic_DNA"/>
</dbReference>
<dbReference type="SUPFAM" id="SSF51419">
    <property type="entry name" value="PLP-binding barrel"/>
    <property type="match status" value="1"/>
</dbReference>
<keyword evidence="2 4" id="KW-0663">Pyridoxal phosphate</keyword>
<dbReference type="Pfam" id="PF01168">
    <property type="entry name" value="Ala_racemase_N"/>
    <property type="match status" value="1"/>
</dbReference>
<evidence type="ECO:0000313" key="8">
    <source>
        <dbReference type="Proteomes" id="UP000037997"/>
    </source>
</evidence>
<evidence type="ECO:0000256" key="3">
    <source>
        <dbReference type="ARBA" id="ARBA00023235"/>
    </source>
</evidence>
<comment type="cofactor">
    <cofactor evidence="1 4">
        <name>pyridoxal 5'-phosphate</name>
        <dbReference type="ChEBI" id="CHEBI:597326"/>
    </cofactor>
</comment>
<dbReference type="STRING" id="35818.HPU229336_04820"/>
<dbReference type="SUPFAM" id="SSF50621">
    <property type="entry name" value="Alanine racemase C-terminal domain-like"/>
    <property type="match status" value="1"/>
</dbReference>
<keyword evidence="3" id="KW-0413">Isomerase</keyword>
<organism evidence="7 8">
    <name type="scientific">Helicobacter pullorum</name>
    <dbReference type="NCBI Taxonomy" id="35818"/>
    <lineage>
        <taxon>Bacteria</taxon>
        <taxon>Pseudomonadati</taxon>
        <taxon>Campylobacterota</taxon>
        <taxon>Epsilonproteobacteria</taxon>
        <taxon>Campylobacterales</taxon>
        <taxon>Helicobacteraceae</taxon>
        <taxon>Helicobacter</taxon>
    </lineage>
</organism>
<sequence length="359" mass="40579">MPYLQINPHYFIDNLRVIKSIIGEDEGHKIAIVLKDNAYGHGLVELAKISSEAGITSCFVKNTQEAIEVAKWFEHISILYPQSLESETLLKSCIQRENIYFCVANIESLDLYPPKSKIELKINSGMNRNGIQINKLQEALKKSLENKLEIVGVFSHNGFGDNIGSEFYAQNDSNVHIKKEVLQFCKANSLKKPRFHFLSSSGALRAAKYNVSLPIELQDDLYRIGIALYGYLCQDSMLYEVQLKPIASLWAKKISTQLLKKGSRIGYGGISKVDEDMLVSTYDIGYGDGLFRVREGMELFTKEGLKIFPRASMDCISIQGDCEEVCIFDDVRPWAEAFGTIPYEILSHLHSYIPKKILQ</sequence>
<dbReference type="InterPro" id="IPR001608">
    <property type="entry name" value="Ala_racemase_N"/>
</dbReference>
<dbReference type="RefSeq" id="WP_054198429.1">
    <property type="nucleotide sequence ID" value="NZ_FZMV01000002.1"/>
</dbReference>
<evidence type="ECO:0000313" key="7">
    <source>
        <dbReference type="EMBL" id="KPH55139.1"/>
    </source>
</evidence>
<dbReference type="NCBIfam" id="NF000791">
    <property type="entry name" value="PRK00053.2-2"/>
    <property type="match status" value="1"/>
</dbReference>